<dbReference type="AlphaFoldDB" id="A0A4R7VUF6"/>
<organism evidence="2 3">
    <name type="scientific">Pseudomonas helmanticensis</name>
    <dbReference type="NCBI Taxonomy" id="1471381"/>
    <lineage>
        <taxon>Bacteria</taxon>
        <taxon>Pseudomonadati</taxon>
        <taxon>Pseudomonadota</taxon>
        <taxon>Gammaproteobacteria</taxon>
        <taxon>Pseudomonadales</taxon>
        <taxon>Pseudomonadaceae</taxon>
        <taxon>Pseudomonas</taxon>
    </lineage>
</organism>
<keyword evidence="1" id="KW-0812">Transmembrane</keyword>
<comment type="caution">
    <text evidence="2">The sequence shown here is derived from an EMBL/GenBank/DDBJ whole genome shotgun (WGS) entry which is preliminary data.</text>
</comment>
<feature type="transmembrane region" description="Helical" evidence="1">
    <location>
        <begin position="220"/>
        <end position="237"/>
    </location>
</feature>
<reference evidence="2 3" key="1">
    <citation type="submission" date="2019-03" db="EMBL/GenBank/DDBJ databases">
        <title>Genomic analyses of the natural microbiome of Caenorhabditis elegans.</title>
        <authorList>
            <person name="Samuel B."/>
        </authorList>
    </citation>
    <scope>NUCLEOTIDE SEQUENCE [LARGE SCALE GENOMIC DNA]</scope>
    <source>
        <strain evidence="2 3">BIGb0525</strain>
    </source>
</reference>
<dbReference type="Proteomes" id="UP000295804">
    <property type="component" value="Unassembled WGS sequence"/>
</dbReference>
<accession>A0A4R7VUF6</accession>
<protein>
    <submittedName>
        <fullName evidence="2">Uncharacterized protein</fullName>
    </submittedName>
</protein>
<feature type="transmembrane region" description="Helical" evidence="1">
    <location>
        <begin position="12"/>
        <end position="30"/>
    </location>
</feature>
<evidence type="ECO:0000313" key="2">
    <source>
        <dbReference type="EMBL" id="TDV53464.1"/>
    </source>
</evidence>
<feature type="transmembrane region" description="Helical" evidence="1">
    <location>
        <begin position="50"/>
        <end position="68"/>
    </location>
</feature>
<sequence length="242" mass="27875">MGETDTPDFNKARGYLISASTVVLLLWYFGADLSTFKLLGNEIRLKENVQNVWMVLAGINAYLWLRLYQRTPEGSFRFDLAMHDLYEKTLIGVVTRLDKKHMRSHVLELIEKTPGTVDGEFKLISFKPKGKMTHYERTPPKGAEPPDKLTMVRKLDSTTRNEIRYAFYIHYTVGGNEHHQSGGQAFKTTPSRLVAKLVKWYVFARGAIVSPWFFDHVTPFVLGGISIFVALFNWWQINYPHS</sequence>
<evidence type="ECO:0000256" key="1">
    <source>
        <dbReference type="SAM" id="Phobius"/>
    </source>
</evidence>
<keyword evidence="1" id="KW-1133">Transmembrane helix</keyword>
<gene>
    <name evidence="2" type="ORF">EDF87_101552</name>
</gene>
<evidence type="ECO:0000313" key="3">
    <source>
        <dbReference type="Proteomes" id="UP000295804"/>
    </source>
</evidence>
<proteinExistence type="predicted"/>
<dbReference type="RefSeq" id="WP_134174284.1">
    <property type="nucleotide sequence ID" value="NZ_SOCQ01000001.1"/>
</dbReference>
<name>A0A4R7VUF6_9PSED</name>
<dbReference type="EMBL" id="SOCQ01000001">
    <property type="protein sequence ID" value="TDV53464.1"/>
    <property type="molecule type" value="Genomic_DNA"/>
</dbReference>
<keyword evidence="1" id="KW-0472">Membrane</keyword>